<evidence type="ECO:0000256" key="4">
    <source>
        <dbReference type="ARBA" id="ARBA00022833"/>
    </source>
</evidence>
<evidence type="ECO:0000259" key="7">
    <source>
        <dbReference type="PROSITE" id="PS50157"/>
    </source>
</evidence>
<feature type="domain" description="C2H2-type" evidence="7">
    <location>
        <begin position="132"/>
        <end position="159"/>
    </location>
</feature>
<dbReference type="FunFam" id="3.30.160.60:FF:000303">
    <property type="entry name" value="Zinc finger protein 41"/>
    <property type="match status" value="1"/>
</dbReference>
<keyword evidence="1" id="KW-0479">Metal-binding</keyword>
<dbReference type="VEuPathDB" id="FungiDB:PC9H_010718"/>
<evidence type="ECO:0000256" key="3">
    <source>
        <dbReference type="ARBA" id="ARBA00022771"/>
    </source>
</evidence>
<dbReference type="GO" id="GO:0000785">
    <property type="term" value="C:chromatin"/>
    <property type="evidence" value="ECO:0007669"/>
    <property type="project" value="TreeGrafter"/>
</dbReference>
<dbReference type="PROSITE" id="PS00028">
    <property type="entry name" value="ZINC_FINGER_C2H2_1"/>
    <property type="match status" value="2"/>
</dbReference>
<dbReference type="GO" id="GO:0031519">
    <property type="term" value="C:PcG protein complex"/>
    <property type="evidence" value="ECO:0007669"/>
    <property type="project" value="TreeGrafter"/>
</dbReference>
<feature type="compositionally biased region" description="Polar residues" evidence="6">
    <location>
        <begin position="55"/>
        <end position="64"/>
    </location>
</feature>
<evidence type="ECO:0000256" key="1">
    <source>
        <dbReference type="ARBA" id="ARBA00022723"/>
    </source>
</evidence>
<keyword evidence="2" id="KW-0677">Repeat</keyword>
<dbReference type="SMART" id="SM00355">
    <property type="entry name" value="ZnF_C2H2"/>
    <property type="match status" value="2"/>
</dbReference>
<evidence type="ECO:0000256" key="2">
    <source>
        <dbReference type="ARBA" id="ARBA00022737"/>
    </source>
</evidence>
<dbReference type="Pfam" id="PF00096">
    <property type="entry name" value="zf-C2H2"/>
    <property type="match status" value="2"/>
</dbReference>
<dbReference type="GO" id="GO:0000981">
    <property type="term" value="F:DNA-binding transcription factor activity, RNA polymerase II-specific"/>
    <property type="evidence" value="ECO:0007669"/>
    <property type="project" value="TreeGrafter"/>
</dbReference>
<feature type="compositionally biased region" description="Polar residues" evidence="6">
    <location>
        <begin position="37"/>
        <end position="47"/>
    </location>
</feature>
<dbReference type="GO" id="GO:0008270">
    <property type="term" value="F:zinc ion binding"/>
    <property type="evidence" value="ECO:0007669"/>
    <property type="project" value="UniProtKB-KW"/>
</dbReference>
<evidence type="ECO:0000313" key="8">
    <source>
        <dbReference type="EMBL" id="KAF7422562.1"/>
    </source>
</evidence>
<keyword evidence="4" id="KW-0862">Zinc</keyword>
<dbReference type="GO" id="GO:0005667">
    <property type="term" value="C:transcription regulator complex"/>
    <property type="evidence" value="ECO:0007669"/>
    <property type="project" value="TreeGrafter"/>
</dbReference>
<dbReference type="SUPFAM" id="SSF57667">
    <property type="entry name" value="beta-beta-alpha zinc fingers"/>
    <property type="match status" value="1"/>
</dbReference>
<name>A0A8H7DNK8_PLEOS</name>
<dbReference type="RefSeq" id="XP_036627594.1">
    <property type="nucleotide sequence ID" value="XM_036780211.1"/>
</dbReference>
<dbReference type="GeneID" id="59380536"/>
<accession>A0A8H7DNK8</accession>
<keyword evidence="3 5" id="KW-0863">Zinc-finger</keyword>
<feature type="domain" description="C2H2-type" evidence="7">
    <location>
        <begin position="160"/>
        <end position="187"/>
    </location>
</feature>
<keyword evidence="9" id="KW-1185">Reference proteome</keyword>
<dbReference type="EMBL" id="JACETU010000008">
    <property type="protein sequence ID" value="KAF7422562.1"/>
    <property type="molecule type" value="Genomic_DNA"/>
</dbReference>
<comment type="caution">
    <text evidence="8">The sequence shown here is derived from an EMBL/GenBank/DDBJ whole genome shotgun (WGS) entry which is preliminary data.</text>
</comment>
<feature type="region of interest" description="Disordered" evidence="6">
    <location>
        <begin position="1"/>
        <end position="76"/>
    </location>
</feature>
<gene>
    <name evidence="8" type="ORF">PC9H_010718</name>
</gene>
<dbReference type="PANTHER" id="PTHR14003:SF20">
    <property type="entry name" value="FINGER DOMAIN PROTEIN, PUTATIVE (AFU_ORTHOLOGUE AFUA_4G10380)-RELATED"/>
    <property type="match status" value="1"/>
</dbReference>
<dbReference type="InterPro" id="IPR013087">
    <property type="entry name" value="Znf_C2H2_type"/>
</dbReference>
<dbReference type="PANTHER" id="PTHR14003">
    <property type="entry name" value="TRANSCRIPTIONAL REPRESSOR PROTEIN YY"/>
    <property type="match status" value="1"/>
</dbReference>
<dbReference type="Proteomes" id="UP000623687">
    <property type="component" value="Unassembled WGS sequence"/>
</dbReference>
<dbReference type="FunFam" id="3.30.160.60:FF:000446">
    <property type="entry name" value="Zinc finger protein"/>
    <property type="match status" value="1"/>
</dbReference>
<evidence type="ECO:0000313" key="9">
    <source>
        <dbReference type="Proteomes" id="UP000623687"/>
    </source>
</evidence>
<evidence type="ECO:0000256" key="6">
    <source>
        <dbReference type="SAM" id="MobiDB-lite"/>
    </source>
</evidence>
<dbReference type="Gene3D" id="3.30.160.60">
    <property type="entry name" value="Classic Zinc Finger"/>
    <property type="match status" value="2"/>
</dbReference>
<feature type="compositionally biased region" description="Basic and acidic residues" evidence="6">
    <location>
        <begin position="1"/>
        <end position="12"/>
    </location>
</feature>
<proteinExistence type="predicted"/>
<organism evidence="8 9">
    <name type="scientific">Pleurotus ostreatus</name>
    <name type="common">Oyster mushroom</name>
    <name type="synonym">White-rot fungus</name>
    <dbReference type="NCBI Taxonomy" id="5322"/>
    <lineage>
        <taxon>Eukaryota</taxon>
        <taxon>Fungi</taxon>
        <taxon>Dikarya</taxon>
        <taxon>Basidiomycota</taxon>
        <taxon>Agaricomycotina</taxon>
        <taxon>Agaricomycetes</taxon>
        <taxon>Agaricomycetidae</taxon>
        <taxon>Agaricales</taxon>
        <taxon>Pleurotineae</taxon>
        <taxon>Pleurotaceae</taxon>
        <taxon>Pleurotus</taxon>
    </lineage>
</organism>
<dbReference type="InterPro" id="IPR036236">
    <property type="entry name" value="Znf_C2H2_sf"/>
</dbReference>
<dbReference type="PROSITE" id="PS50157">
    <property type="entry name" value="ZINC_FINGER_C2H2_2"/>
    <property type="match status" value="2"/>
</dbReference>
<reference evidence="8" key="1">
    <citation type="submission" date="2019-07" db="EMBL/GenBank/DDBJ databases">
        <authorList>
            <person name="Palmer J.M."/>
        </authorList>
    </citation>
    <scope>NUCLEOTIDE SEQUENCE</scope>
    <source>
        <strain evidence="8">PC9</strain>
    </source>
</reference>
<evidence type="ECO:0000256" key="5">
    <source>
        <dbReference type="PROSITE-ProRule" id="PRU00042"/>
    </source>
</evidence>
<dbReference type="OrthoDB" id="6077919at2759"/>
<feature type="compositionally biased region" description="Polar residues" evidence="6">
    <location>
        <begin position="15"/>
        <end position="29"/>
    </location>
</feature>
<sequence length="187" mass="20320">MESLPHLRDVFPEHFSNNSSARPTPTNNAPLAKGNTIPHNSPSSNMRPTGHGPINHSNVANATPKQGAHNGGASRATAPSFSVLDSGTLDVVYTSYSVPTNSSWAAMQRLPPEGSSAANIPVQGTNPDRRRHVCPICSKPFERSSSLQTHMHIHTGERPYICPVEGCGREFNAKSNMLRHYRAHPQR</sequence>
<protein>
    <recommendedName>
        <fullName evidence="7">C2H2-type domain-containing protein</fullName>
    </recommendedName>
</protein>
<dbReference type="GO" id="GO:0000978">
    <property type="term" value="F:RNA polymerase II cis-regulatory region sequence-specific DNA binding"/>
    <property type="evidence" value="ECO:0007669"/>
    <property type="project" value="TreeGrafter"/>
</dbReference>
<dbReference type="AlphaFoldDB" id="A0A8H7DNK8"/>